<organism evidence="1">
    <name type="scientific">Nonomuraea gerenzanensis</name>
    <dbReference type="NCBI Taxonomy" id="93944"/>
    <lineage>
        <taxon>Bacteria</taxon>
        <taxon>Bacillati</taxon>
        <taxon>Actinomycetota</taxon>
        <taxon>Actinomycetes</taxon>
        <taxon>Streptosporangiales</taxon>
        <taxon>Streptosporangiaceae</taxon>
        <taxon>Nonomuraea</taxon>
    </lineage>
</organism>
<dbReference type="EMBL" id="LT559118">
    <property type="protein sequence ID" value="SBP01126.1"/>
    <property type="molecule type" value="Genomic_DNA"/>
</dbReference>
<dbReference type="AlphaFoldDB" id="A0A1M4EQK8"/>
<gene>
    <name evidence="1" type="ORF">BN4615_P10642</name>
</gene>
<dbReference type="RefSeq" id="WP_225269659.1">
    <property type="nucleotide sequence ID" value="NZ_CP084058.1"/>
</dbReference>
<reference evidence="1" key="1">
    <citation type="submission" date="2016-04" db="EMBL/GenBank/DDBJ databases">
        <authorList>
            <person name="Evans L.H."/>
            <person name="Alamgir A."/>
            <person name="Owens N."/>
            <person name="Weber N.D."/>
            <person name="Virtaneva K."/>
            <person name="Barbian K."/>
            <person name="Babar A."/>
            <person name="Rosenke K."/>
        </authorList>
    </citation>
    <scope>NUCLEOTIDE SEQUENCE</scope>
    <source>
        <strain evidence="1">Nono1</strain>
    </source>
</reference>
<dbReference type="Gene3D" id="2.60.20.10">
    <property type="entry name" value="Crystallins"/>
    <property type="match status" value="1"/>
</dbReference>
<sequence>MPAPAWAAEHDGWCTYAELCVFEHENQVGGRHDYYNEDDSYDNDYLYYFWGSSPVISGTPVNDMTSSLSNGDDRCKAVLREHSHGGGLGLIIPYDTSGSGYVVNDLVPYGMNDFFSSHRWQDCF</sequence>
<name>A0A1M4EQK8_9ACTN</name>
<evidence type="ECO:0008006" key="2">
    <source>
        <dbReference type="Google" id="ProtNLM"/>
    </source>
</evidence>
<accession>A0A1M4EQK8</accession>
<protein>
    <recommendedName>
        <fullName evidence="2">Peptidase inhibitor family I36</fullName>
    </recommendedName>
</protein>
<proteinExistence type="predicted"/>
<evidence type="ECO:0000313" key="1">
    <source>
        <dbReference type="EMBL" id="SBP01126.1"/>
    </source>
</evidence>